<reference evidence="3 4" key="1">
    <citation type="submission" date="2018-03" db="EMBL/GenBank/DDBJ databases">
        <title>Genomic Encyclopedia of Archaeal and Bacterial Type Strains, Phase II (KMG-II): from individual species to whole genera.</title>
        <authorList>
            <person name="Goeker M."/>
        </authorList>
    </citation>
    <scope>NUCLEOTIDE SEQUENCE [LARGE SCALE GENOMIC DNA]</scope>
    <source>
        <strain evidence="3 4">DSM 45312</strain>
    </source>
</reference>
<dbReference type="SUPFAM" id="SSF53901">
    <property type="entry name" value="Thiolase-like"/>
    <property type="match status" value="1"/>
</dbReference>
<dbReference type="PROSITE" id="PS51257">
    <property type="entry name" value="PROKAR_LIPOPROTEIN"/>
    <property type="match status" value="1"/>
</dbReference>
<dbReference type="GO" id="GO:0006633">
    <property type="term" value="P:fatty acid biosynthetic process"/>
    <property type="evidence" value="ECO:0007669"/>
    <property type="project" value="TreeGrafter"/>
</dbReference>
<evidence type="ECO:0000313" key="3">
    <source>
        <dbReference type="EMBL" id="PSK99987.1"/>
    </source>
</evidence>
<gene>
    <name evidence="3" type="ORF">CLV63_102114</name>
</gene>
<accession>A0A2P8DS00</accession>
<comment type="caution">
    <text evidence="3">The sequence shown here is derived from an EMBL/GenBank/DDBJ whole genome shotgun (WGS) entry which is preliminary data.</text>
</comment>
<feature type="domain" description="Beta-ketoacyl synthase-like N-terminal" evidence="2">
    <location>
        <begin position="62"/>
        <end position="235"/>
    </location>
</feature>
<dbReference type="AlphaFoldDB" id="A0A2P8DS00"/>
<dbReference type="Gene3D" id="3.40.47.10">
    <property type="match status" value="1"/>
</dbReference>
<organism evidence="3 4">
    <name type="scientific">Murinocardiopsis flavida</name>
    <dbReference type="NCBI Taxonomy" id="645275"/>
    <lineage>
        <taxon>Bacteria</taxon>
        <taxon>Bacillati</taxon>
        <taxon>Actinomycetota</taxon>
        <taxon>Actinomycetes</taxon>
        <taxon>Streptosporangiales</taxon>
        <taxon>Nocardiopsidaceae</taxon>
        <taxon>Murinocardiopsis</taxon>
    </lineage>
</organism>
<evidence type="ECO:0000256" key="1">
    <source>
        <dbReference type="ARBA" id="ARBA00022679"/>
    </source>
</evidence>
<sequence length="374" mass="37479">MSRAGPGGGAPPVVSAWSAVSCFGIGRSAFTAAMAGGARPPAVAAAPCAPRPDDAVYPVPSFDPRAVLGRKGTRTMDRVSGFAVAAARELLGGTPDASLDAGGGDRTAVVLATAGNPQAMRDFTRASLTAAKPFHVDPAVIPSGVPNCAAGLVAIWNGLTGPNTTINTGRAAALNAVGHARRLLVAGRADRVIVGAFEAHSATRARLDPHRAQPGEPGAPGTGIGEGGAVFLLENAAACGEGPREPLLDVLHVAHRTGAPDDFAAAVRGCVEEALDRSGLHPGQVWAARGSECAGEPGRQERRVLAELFAPEVCDRVRPPGNGDTGSAVAAFQIAAALAVPAPPDAPVAIAVTAVDPGGTAACAVLRRRPQGRA</sequence>
<dbReference type="Proteomes" id="UP000240542">
    <property type="component" value="Unassembled WGS sequence"/>
</dbReference>
<dbReference type="GO" id="GO:0004315">
    <property type="term" value="F:3-oxoacyl-[acyl-carrier-protein] synthase activity"/>
    <property type="evidence" value="ECO:0007669"/>
    <property type="project" value="TreeGrafter"/>
</dbReference>
<dbReference type="EMBL" id="PYGA01000002">
    <property type="protein sequence ID" value="PSK99987.1"/>
    <property type="molecule type" value="Genomic_DNA"/>
</dbReference>
<dbReference type="PANTHER" id="PTHR11712:SF336">
    <property type="entry name" value="3-OXOACYL-[ACYL-CARRIER-PROTEIN] SYNTHASE, MITOCHONDRIAL"/>
    <property type="match status" value="1"/>
</dbReference>
<dbReference type="RefSeq" id="WP_106581374.1">
    <property type="nucleotide sequence ID" value="NZ_PYGA01000002.1"/>
</dbReference>
<evidence type="ECO:0000313" key="4">
    <source>
        <dbReference type="Proteomes" id="UP000240542"/>
    </source>
</evidence>
<name>A0A2P8DS00_9ACTN</name>
<dbReference type="Pfam" id="PF00109">
    <property type="entry name" value="ketoacyl-synt"/>
    <property type="match status" value="1"/>
</dbReference>
<protein>
    <submittedName>
        <fullName evidence="3">3-oxoacyl-[acyl-carrier-protein] synthase II</fullName>
    </submittedName>
</protein>
<keyword evidence="1" id="KW-0808">Transferase</keyword>
<dbReference type="InterPro" id="IPR000794">
    <property type="entry name" value="Beta-ketoacyl_synthase"/>
</dbReference>
<dbReference type="InterPro" id="IPR016039">
    <property type="entry name" value="Thiolase-like"/>
</dbReference>
<proteinExistence type="predicted"/>
<dbReference type="OrthoDB" id="7061549at2"/>
<keyword evidence="4" id="KW-1185">Reference proteome</keyword>
<dbReference type="InterPro" id="IPR014030">
    <property type="entry name" value="Ketoacyl_synth_N"/>
</dbReference>
<evidence type="ECO:0000259" key="2">
    <source>
        <dbReference type="Pfam" id="PF00109"/>
    </source>
</evidence>
<dbReference type="PANTHER" id="PTHR11712">
    <property type="entry name" value="POLYKETIDE SYNTHASE-RELATED"/>
    <property type="match status" value="1"/>
</dbReference>